<dbReference type="InterPro" id="IPR010920">
    <property type="entry name" value="LSM_dom_sf"/>
</dbReference>
<dbReference type="PANTHER" id="PTHR30460:SF0">
    <property type="entry name" value="MODERATE CONDUCTANCE MECHANOSENSITIVE CHANNEL YBIO"/>
    <property type="match status" value="1"/>
</dbReference>
<proteinExistence type="inferred from homology"/>
<keyword evidence="6 8" id="KW-0472">Membrane</keyword>
<comment type="similarity">
    <text evidence="2">Belongs to the MscS (TC 1.A.23) family.</text>
</comment>
<evidence type="ECO:0000259" key="9">
    <source>
        <dbReference type="Pfam" id="PF00924"/>
    </source>
</evidence>
<accession>A0A7W6RAL6</accession>
<feature type="transmembrane region" description="Helical" evidence="8">
    <location>
        <begin position="485"/>
        <end position="503"/>
    </location>
</feature>
<keyword evidence="4 8" id="KW-0812">Transmembrane</keyword>
<dbReference type="Pfam" id="PF00924">
    <property type="entry name" value="MS_channel_2nd"/>
    <property type="match status" value="1"/>
</dbReference>
<evidence type="ECO:0000313" key="12">
    <source>
        <dbReference type="EMBL" id="MBB4265016.1"/>
    </source>
</evidence>
<dbReference type="InterPro" id="IPR023408">
    <property type="entry name" value="MscS_beta-dom_sf"/>
</dbReference>
<dbReference type="RefSeq" id="WP_184042637.1">
    <property type="nucleotide sequence ID" value="NZ_JACIGK010000003.1"/>
</dbReference>
<keyword evidence="3" id="KW-1003">Cell membrane</keyword>
<dbReference type="InterPro" id="IPR011014">
    <property type="entry name" value="MscS_channel_TM-2"/>
</dbReference>
<dbReference type="Gene3D" id="1.10.287.1260">
    <property type="match status" value="1"/>
</dbReference>
<name>A0A7W6RAL6_9PROT</name>
<feature type="transmembrane region" description="Helical" evidence="8">
    <location>
        <begin position="279"/>
        <end position="301"/>
    </location>
</feature>
<feature type="transmembrane region" description="Helical" evidence="8">
    <location>
        <begin position="399"/>
        <end position="418"/>
    </location>
</feature>
<evidence type="ECO:0000259" key="11">
    <source>
        <dbReference type="Pfam" id="PF21088"/>
    </source>
</evidence>
<feature type="transmembrane region" description="Helical" evidence="8">
    <location>
        <begin position="652"/>
        <end position="671"/>
    </location>
</feature>
<feature type="domain" description="Mechanosensitive ion channel transmembrane helices 2/3" evidence="11">
    <location>
        <begin position="655"/>
        <end position="696"/>
    </location>
</feature>
<dbReference type="InterPro" id="IPR011066">
    <property type="entry name" value="MscS_channel_C_sf"/>
</dbReference>
<evidence type="ECO:0000256" key="5">
    <source>
        <dbReference type="ARBA" id="ARBA00022989"/>
    </source>
</evidence>
<dbReference type="GO" id="GO:0008381">
    <property type="term" value="F:mechanosensitive monoatomic ion channel activity"/>
    <property type="evidence" value="ECO:0007669"/>
    <property type="project" value="InterPro"/>
</dbReference>
<dbReference type="EMBL" id="JACIGK010000003">
    <property type="protein sequence ID" value="MBB4265016.1"/>
    <property type="molecule type" value="Genomic_DNA"/>
</dbReference>
<feature type="compositionally biased region" description="Low complexity" evidence="7">
    <location>
        <begin position="192"/>
        <end position="217"/>
    </location>
</feature>
<feature type="compositionally biased region" description="Pro residues" evidence="7">
    <location>
        <begin position="108"/>
        <end position="120"/>
    </location>
</feature>
<dbReference type="SUPFAM" id="SSF50182">
    <property type="entry name" value="Sm-like ribonucleoproteins"/>
    <property type="match status" value="1"/>
</dbReference>
<evidence type="ECO:0000259" key="10">
    <source>
        <dbReference type="Pfam" id="PF21082"/>
    </source>
</evidence>
<feature type="compositionally biased region" description="Acidic residues" evidence="7">
    <location>
        <begin position="922"/>
        <end position="932"/>
    </location>
</feature>
<dbReference type="InterPro" id="IPR049142">
    <property type="entry name" value="MS_channel_1st"/>
</dbReference>
<evidence type="ECO:0000256" key="7">
    <source>
        <dbReference type="SAM" id="MobiDB-lite"/>
    </source>
</evidence>
<feature type="transmembrane region" description="Helical" evidence="8">
    <location>
        <begin position="601"/>
        <end position="619"/>
    </location>
</feature>
<dbReference type="SUPFAM" id="SSF82861">
    <property type="entry name" value="Mechanosensitive channel protein MscS (YggB), transmembrane region"/>
    <property type="match status" value="1"/>
</dbReference>
<evidence type="ECO:0000256" key="6">
    <source>
        <dbReference type="ARBA" id="ARBA00023136"/>
    </source>
</evidence>
<dbReference type="SUPFAM" id="SSF82689">
    <property type="entry name" value="Mechanosensitive channel protein MscS (YggB), C-terminal domain"/>
    <property type="match status" value="1"/>
</dbReference>
<dbReference type="Gene3D" id="3.30.70.100">
    <property type="match status" value="1"/>
</dbReference>
<feature type="domain" description="Mechanosensitive ion channel MscS" evidence="9">
    <location>
        <begin position="698"/>
        <end position="761"/>
    </location>
</feature>
<dbReference type="AlphaFoldDB" id="A0A7W6RAL6"/>
<feature type="region of interest" description="Disordered" evidence="7">
    <location>
        <begin position="170"/>
        <end position="223"/>
    </location>
</feature>
<evidence type="ECO:0000256" key="2">
    <source>
        <dbReference type="ARBA" id="ARBA00008017"/>
    </source>
</evidence>
<feature type="transmembrane region" description="Helical" evidence="8">
    <location>
        <begin position="321"/>
        <end position="345"/>
    </location>
</feature>
<evidence type="ECO:0000256" key="1">
    <source>
        <dbReference type="ARBA" id="ARBA00004651"/>
    </source>
</evidence>
<dbReference type="Proteomes" id="UP000554286">
    <property type="component" value="Unassembled WGS sequence"/>
</dbReference>
<dbReference type="PANTHER" id="PTHR30460">
    <property type="entry name" value="MODERATE CONDUCTANCE MECHANOSENSITIVE CHANNEL YBIO"/>
    <property type="match status" value="1"/>
</dbReference>
<dbReference type="InterPro" id="IPR049278">
    <property type="entry name" value="MS_channel_C"/>
</dbReference>
<dbReference type="Pfam" id="PF21082">
    <property type="entry name" value="MS_channel_3rd"/>
    <property type="match status" value="1"/>
</dbReference>
<feature type="region of interest" description="Disordered" evidence="7">
    <location>
        <begin position="91"/>
        <end position="136"/>
    </location>
</feature>
<sequence length="932" mass="98902">MSSRAPAPVSRALWWRVLFGVFVVCLLGPVPTPAWAQDAPLSADQKQALSEWIAARSADLERAAEARVTASLTEEAGSTTESSVSALIAETAEAASPVQSETGASPAAAPPASAPEPEPTAPAESSPAPARPPQAAPAGDLKLLVDILNDPARREALVSLLQAADSGAAPAATTDGTAAASAPGPGVGPGTGITATAPAPAPETASAPPPSEAAGTADDGKGTAPLPIVAPDLSALTAYLHERYEYIVWSSGVTTQVPELLDWIRLQLDDDMRGQWLNLLWQLGLVILVGLLAVVLGRMTVHGAARQLKEKAAETATSRRVVLLLTRLVLQLVPVVLFAIAAQATLPLIDATLRTELVAAAVITSLVMQRAGTVVLRGLFAPRDTSLRLLPLGDEFSAILYRGLRLIVPTIIFGYLAVEVARLFGMPLGSRLLLAHLVGFLVTIFTVRTIFRMRSNVKQAIRAVSLGTSAATAWITGLQRGFADIWHLLAAAYVVVIYVAWVLDSEQWFSLAGWATLKTVMLVIAALVALSWIQTWRDAAMVRLTASTRFDRHMRERTRRYLGLAAGTARILVGLVCLVLILESWSLGAVGWVTDGLGGRAMTIALNLTLVMAVALALWEGVNYAIKGYLTTTDAQGKVIERGQRERTLLPLLRNVLSVFLVVVVTLILLSELGLDIAPLLAGAGVVGLAIGFGSQKLVQDVITGVFNLLEDTIAVGDVVQVGGHAGVVEAMSIRSLRLRDLSGNLHTIPFNGVDTVTNMTKDFSFYLMDIGVAYRENTDEVCQVIRDIGAELQQDPEYGTVILEPVEVLGVDGFQDSAVIIKARIKTKPIMQWWVGREYNRRLKMRFDALGIEIPFPHMTLYFGVDKDGNAPPAHLHVDRLAAMGSRARATTTAGDAVPALAPTPSGAGKPPEGTALLPDPDGEDGSGDGR</sequence>
<feature type="transmembrane region" description="Helical" evidence="8">
    <location>
        <begin position="561"/>
        <end position="581"/>
    </location>
</feature>
<gene>
    <name evidence="12" type="ORF">GGD89_000627</name>
</gene>
<evidence type="ECO:0000256" key="3">
    <source>
        <dbReference type="ARBA" id="ARBA00022475"/>
    </source>
</evidence>
<protein>
    <submittedName>
        <fullName evidence="12">Small conductance mechanosensitive channel</fullName>
    </submittedName>
</protein>
<feature type="region of interest" description="Disordered" evidence="7">
    <location>
        <begin position="890"/>
        <end position="932"/>
    </location>
</feature>
<feature type="transmembrane region" description="Helical" evidence="8">
    <location>
        <begin position="357"/>
        <end position="379"/>
    </location>
</feature>
<feature type="domain" description="Mechanosensitive ion channel MscS C-terminal" evidence="10">
    <location>
        <begin position="769"/>
        <end position="855"/>
    </location>
</feature>
<dbReference type="Gene3D" id="2.30.30.60">
    <property type="match status" value="1"/>
</dbReference>
<dbReference type="GO" id="GO:0005886">
    <property type="term" value="C:plasma membrane"/>
    <property type="evidence" value="ECO:0007669"/>
    <property type="project" value="UniProtKB-SubCell"/>
</dbReference>
<evidence type="ECO:0000313" key="13">
    <source>
        <dbReference type="Proteomes" id="UP000554286"/>
    </source>
</evidence>
<evidence type="ECO:0000256" key="4">
    <source>
        <dbReference type="ARBA" id="ARBA00022692"/>
    </source>
</evidence>
<comment type="subcellular location">
    <subcellularLocation>
        <location evidence="1">Cell membrane</location>
        <topology evidence="1">Multi-pass membrane protein</topology>
    </subcellularLocation>
</comment>
<dbReference type="InterPro" id="IPR006685">
    <property type="entry name" value="MscS_channel_2nd"/>
</dbReference>
<comment type="caution">
    <text evidence="12">The sequence shown here is derived from an EMBL/GenBank/DDBJ whole genome shotgun (WGS) entry which is preliminary data.</text>
</comment>
<keyword evidence="13" id="KW-1185">Reference proteome</keyword>
<dbReference type="Pfam" id="PF21088">
    <property type="entry name" value="MS_channel_1st"/>
    <property type="match status" value="1"/>
</dbReference>
<feature type="compositionally biased region" description="Low complexity" evidence="7">
    <location>
        <begin position="170"/>
        <end position="184"/>
    </location>
</feature>
<reference evidence="12 13" key="1">
    <citation type="submission" date="2020-08" db="EMBL/GenBank/DDBJ databases">
        <title>Genome sequencing of Purple Non-Sulfur Bacteria from various extreme environments.</title>
        <authorList>
            <person name="Mayer M."/>
        </authorList>
    </citation>
    <scope>NUCLEOTIDE SEQUENCE [LARGE SCALE GENOMIC DNA]</scope>
    <source>
        <strain evidence="12 13">JA131</strain>
    </source>
</reference>
<feature type="transmembrane region" description="Helical" evidence="8">
    <location>
        <begin position="430"/>
        <end position="451"/>
    </location>
</feature>
<feature type="transmembrane region" description="Helical" evidence="8">
    <location>
        <begin position="509"/>
        <end position="533"/>
    </location>
</feature>
<keyword evidence="5 8" id="KW-1133">Transmembrane helix</keyword>
<evidence type="ECO:0000256" key="8">
    <source>
        <dbReference type="SAM" id="Phobius"/>
    </source>
</evidence>
<dbReference type="InterPro" id="IPR045276">
    <property type="entry name" value="YbiO_bact"/>
</dbReference>
<organism evidence="12 13">
    <name type="scientific">Roseospira visakhapatnamensis</name>
    <dbReference type="NCBI Taxonomy" id="390880"/>
    <lineage>
        <taxon>Bacteria</taxon>
        <taxon>Pseudomonadati</taxon>
        <taxon>Pseudomonadota</taxon>
        <taxon>Alphaproteobacteria</taxon>
        <taxon>Rhodospirillales</taxon>
        <taxon>Rhodospirillaceae</taxon>
        <taxon>Roseospira</taxon>
    </lineage>
</organism>